<evidence type="ECO:0000256" key="3">
    <source>
        <dbReference type="ARBA" id="ARBA00013106"/>
    </source>
</evidence>
<dbReference type="FunFam" id="3.30.540.10:FF:000003">
    <property type="entry name" value="Inositol-1-monophosphatase"/>
    <property type="match status" value="1"/>
</dbReference>
<dbReference type="GO" id="GO:0008934">
    <property type="term" value="F:inositol monophosphate 1-phosphatase activity"/>
    <property type="evidence" value="ECO:0007669"/>
    <property type="project" value="InterPro"/>
</dbReference>
<organism evidence="7">
    <name type="scientific">hydrothermal vent metagenome</name>
    <dbReference type="NCBI Taxonomy" id="652676"/>
    <lineage>
        <taxon>unclassified sequences</taxon>
        <taxon>metagenomes</taxon>
        <taxon>ecological metagenomes</taxon>
    </lineage>
</organism>
<proteinExistence type="predicted"/>
<dbReference type="PANTHER" id="PTHR20854">
    <property type="entry name" value="INOSITOL MONOPHOSPHATASE"/>
    <property type="match status" value="1"/>
</dbReference>
<accession>A0A3B0WD53</accession>
<dbReference type="InterPro" id="IPR000760">
    <property type="entry name" value="Inositol_monophosphatase-like"/>
</dbReference>
<evidence type="ECO:0000256" key="2">
    <source>
        <dbReference type="ARBA" id="ARBA00001946"/>
    </source>
</evidence>
<dbReference type="GO" id="GO:0007165">
    <property type="term" value="P:signal transduction"/>
    <property type="evidence" value="ECO:0007669"/>
    <property type="project" value="TreeGrafter"/>
</dbReference>
<keyword evidence="4" id="KW-0479">Metal-binding</keyword>
<reference evidence="7" key="1">
    <citation type="submission" date="2018-06" db="EMBL/GenBank/DDBJ databases">
        <authorList>
            <person name="Zhirakovskaya E."/>
        </authorList>
    </citation>
    <scope>NUCLEOTIDE SEQUENCE</scope>
</reference>
<dbReference type="SUPFAM" id="SSF56655">
    <property type="entry name" value="Carbohydrate phosphatase"/>
    <property type="match status" value="1"/>
</dbReference>
<dbReference type="Gene3D" id="3.30.540.10">
    <property type="entry name" value="Fructose-1,6-Bisphosphatase, subunit A, domain 1"/>
    <property type="match status" value="1"/>
</dbReference>
<sequence length="267" mass="30338">MLFPNLEKLELLVKQAAKEELLKNFGRTKFEYKEDGSLVTPADLAMQNRLEKELKQQWPAYDILGEEMTEEEQSVVIARNEAYWCIDPLDGTSNYAVGLPFFAVSIALIIDKKQAVGLIYDPIRDEMFTAIKGQGAFLNGEPILLSAKTITDNKPIVAEIDLKRLPKKLAVRLVSERLFSSQRNMGSSALDWCWMAAGRFDIYLHGGQKLWDYAAGSLIFKEAGGICSSLDNEVVFRGQLEVRSVLACYDEKLFNYWYQWISNTIEQ</sequence>
<dbReference type="CDD" id="cd01639">
    <property type="entry name" value="IMPase"/>
    <property type="match status" value="1"/>
</dbReference>
<comment type="catalytic activity">
    <reaction evidence="1">
        <text>a myo-inositol phosphate + H2O = myo-inositol + phosphate</text>
        <dbReference type="Rhea" id="RHEA:24056"/>
        <dbReference type="ChEBI" id="CHEBI:15377"/>
        <dbReference type="ChEBI" id="CHEBI:17268"/>
        <dbReference type="ChEBI" id="CHEBI:43474"/>
        <dbReference type="ChEBI" id="CHEBI:84139"/>
        <dbReference type="EC" id="3.1.3.25"/>
    </reaction>
</comment>
<dbReference type="Gene3D" id="3.40.190.80">
    <property type="match status" value="1"/>
</dbReference>
<protein>
    <recommendedName>
        <fullName evidence="3">inositol-phosphate phosphatase</fullName>
        <ecNumber evidence="3">3.1.3.25</ecNumber>
    </recommendedName>
</protein>
<evidence type="ECO:0000256" key="5">
    <source>
        <dbReference type="ARBA" id="ARBA00022801"/>
    </source>
</evidence>
<evidence type="ECO:0000313" key="7">
    <source>
        <dbReference type="EMBL" id="VAW50273.1"/>
    </source>
</evidence>
<evidence type="ECO:0000256" key="1">
    <source>
        <dbReference type="ARBA" id="ARBA00001033"/>
    </source>
</evidence>
<dbReference type="GO" id="GO:0006020">
    <property type="term" value="P:inositol metabolic process"/>
    <property type="evidence" value="ECO:0007669"/>
    <property type="project" value="TreeGrafter"/>
</dbReference>
<dbReference type="Pfam" id="PF00459">
    <property type="entry name" value="Inositol_P"/>
    <property type="match status" value="1"/>
</dbReference>
<dbReference type="PANTHER" id="PTHR20854:SF4">
    <property type="entry name" value="INOSITOL-1-MONOPHOSPHATASE-RELATED"/>
    <property type="match status" value="1"/>
</dbReference>
<dbReference type="InterPro" id="IPR033942">
    <property type="entry name" value="IMPase"/>
</dbReference>
<keyword evidence="6" id="KW-0460">Magnesium</keyword>
<dbReference type="GO" id="GO:0046872">
    <property type="term" value="F:metal ion binding"/>
    <property type="evidence" value="ECO:0007669"/>
    <property type="project" value="UniProtKB-KW"/>
</dbReference>
<dbReference type="AlphaFoldDB" id="A0A3B0WD53"/>
<evidence type="ECO:0000256" key="6">
    <source>
        <dbReference type="ARBA" id="ARBA00022842"/>
    </source>
</evidence>
<name>A0A3B0WD53_9ZZZZ</name>
<dbReference type="EMBL" id="UOFE01000002">
    <property type="protein sequence ID" value="VAW50273.1"/>
    <property type="molecule type" value="Genomic_DNA"/>
</dbReference>
<dbReference type="PRINTS" id="PR00377">
    <property type="entry name" value="IMPHPHTASES"/>
</dbReference>
<comment type="cofactor">
    <cofactor evidence="2">
        <name>Mg(2+)</name>
        <dbReference type="ChEBI" id="CHEBI:18420"/>
    </cofactor>
</comment>
<gene>
    <name evidence="7" type="ORF">MNBD_GAMMA05-1318</name>
</gene>
<keyword evidence="5 7" id="KW-0378">Hydrolase</keyword>
<dbReference type="EC" id="3.1.3.25" evidence="3"/>
<evidence type="ECO:0000256" key="4">
    <source>
        <dbReference type="ARBA" id="ARBA00022723"/>
    </source>
</evidence>